<evidence type="ECO:0000313" key="4">
    <source>
        <dbReference type="EMBL" id="PIK58211.1"/>
    </source>
</evidence>
<evidence type="ECO:0000259" key="3">
    <source>
        <dbReference type="Pfam" id="PF00685"/>
    </source>
</evidence>
<dbReference type="STRING" id="307972.A0A2G8LD83"/>
<proteinExistence type="inferred from homology"/>
<dbReference type="OrthoDB" id="205623at2759"/>
<dbReference type="GO" id="GO:0008146">
    <property type="term" value="F:sulfotransferase activity"/>
    <property type="evidence" value="ECO:0007669"/>
    <property type="project" value="InterPro"/>
</dbReference>
<sequence>MNKVLPNYAGWDEFLDQFCKGLLPHGDWFEHNIYWWERRNEPNVLFIKYEDMKKDLRASVLQVSQFLAKSLTDEQLDNICENVTFNNMRKNPNVNPDSEGGLGTNWKKSNANHLTFLRKGIVGDWKNWFTVTQSEKFDELSRQKLAGTGLSFTFE</sequence>
<protein>
    <submittedName>
        <fullName evidence="4">Putative sulfotransferase 1C2A</fullName>
    </submittedName>
</protein>
<accession>A0A2G8LD83</accession>
<gene>
    <name evidence="4" type="ORF">BSL78_04862</name>
</gene>
<reference evidence="4 5" key="1">
    <citation type="journal article" date="2017" name="PLoS Biol.">
        <title>The sea cucumber genome provides insights into morphological evolution and visceral regeneration.</title>
        <authorList>
            <person name="Zhang X."/>
            <person name="Sun L."/>
            <person name="Yuan J."/>
            <person name="Sun Y."/>
            <person name="Gao Y."/>
            <person name="Zhang L."/>
            <person name="Li S."/>
            <person name="Dai H."/>
            <person name="Hamel J.F."/>
            <person name="Liu C."/>
            <person name="Yu Y."/>
            <person name="Liu S."/>
            <person name="Lin W."/>
            <person name="Guo K."/>
            <person name="Jin S."/>
            <person name="Xu P."/>
            <person name="Storey K.B."/>
            <person name="Huan P."/>
            <person name="Zhang T."/>
            <person name="Zhou Y."/>
            <person name="Zhang J."/>
            <person name="Lin C."/>
            <person name="Li X."/>
            <person name="Xing L."/>
            <person name="Huo D."/>
            <person name="Sun M."/>
            <person name="Wang L."/>
            <person name="Mercier A."/>
            <person name="Li F."/>
            <person name="Yang H."/>
            <person name="Xiang J."/>
        </authorList>
    </citation>
    <scope>NUCLEOTIDE SEQUENCE [LARGE SCALE GENOMIC DNA]</scope>
    <source>
        <strain evidence="4">Shaxun</strain>
        <tissue evidence="4">Muscle</tissue>
    </source>
</reference>
<comment type="caution">
    <text evidence="4">The sequence shown here is derived from an EMBL/GenBank/DDBJ whole genome shotgun (WGS) entry which is preliminary data.</text>
</comment>
<evidence type="ECO:0000256" key="2">
    <source>
        <dbReference type="ARBA" id="ARBA00022679"/>
    </source>
</evidence>
<dbReference type="Pfam" id="PF00685">
    <property type="entry name" value="Sulfotransfer_1"/>
    <property type="match status" value="1"/>
</dbReference>
<dbReference type="InterPro" id="IPR027417">
    <property type="entry name" value="P-loop_NTPase"/>
</dbReference>
<keyword evidence="2 4" id="KW-0808">Transferase</keyword>
<name>A0A2G8LD83_STIJA</name>
<dbReference type="PANTHER" id="PTHR11783">
    <property type="entry name" value="SULFOTRANSFERASE SULT"/>
    <property type="match status" value="1"/>
</dbReference>
<evidence type="ECO:0000313" key="5">
    <source>
        <dbReference type="Proteomes" id="UP000230750"/>
    </source>
</evidence>
<dbReference type="SUPFAM" id="SSF52540">
    <property type="entry name" value="P-loop containing nucleoside triphosphate hydrolases"/>
    <property type="match status" value="1"/>
</dbReference>
<dbReference type="Gene3D" id="3.40.50.300">
    <property type="entry name" value="P-loop containing nucleotide triphosphate hydrolases"/>
    <property type="match status" value="1"/>
</dbReference>
<dbReference type="Proteomes" id="UP000230750">
    <property type="component" value="Unassembled WGS sequence"/>
</dbReference>
<evidence type="ECO:0000256" key="1">
    <source>
        <dbReference type="ARBA" id="ARBA00005771"/>
    </source>
</evidence>
<feature type="domain" description="Sulfotransferase" evidence="3">
    <location>
        <begin position="4"/>
        <end position="149"/>
    </location>
</feature>
<dbReference type="AlphaFoldDB" id="A0A2G8LD83"/>
<comment type="similarity">
    <text evidence="1">Belongs to the sulfotransferase 1 family.</text>
</comment>
<dbReference type="EMBL" id="MRZV01000119">
    <property type="protein sequence ID" value="PIK58211.1"/>
    <property type="molecule type" value="Genomic_DNA"/>
</dbReference>
<organism evidence="4 5">
    <name type="scientific">Stichopus japonicus</name>
    <name type="common">Sea cucumber</name>
    <dbReference type="NCBI Taxonomy" id="307972"/>
    <lineage>
        <taxon>Eukaryota</taxon>
        <taxon>Metazoa</taxon>
        <taxon>Echinodermata</taxon>
        <taxon>Eleutherozoa</taxon>
        <taxon>Echinozoa</taxon>
        <taxon>Holothuroidea</taxon>
        <taxon>Aspidochirotacea</taxon>
        <taxon>Aspidochirotida</taxon>
        <taxon>Stichopodidae</taxon>
        <taxon>Apostichopus</taxon>
    </lineage>
</organism>
<dbReference type="InterPro" id="IPR000863">
    <property type="entry name" value="Sulfotransferase_dom"/>
</dbReference>
<keyword evidence="5" id="KW-1185">Reference proteome</keyword>